<dbReference type="CDD" id="cd02440">
    <property type="entry name" value="AdoMet_MTases"/>
    <property type="match status" value="1"/>
</dbReference>
<dbReference type="InterPro" id="IPR041698">
    <property type="entry name" value="Methyltransf_25"/>
</dbReference>
<comment type="caution">
    <text evidence="2">The sequence shown here is derived from an EMBL/GenBank/DDBJ whole genome shotgun (WGS) entry which is preliminary data.</text>
</comment>
<dbReference type="Proteomes" id="UP000230638">
    <property type="component" value="Unassembled WGS sequence"/>
</dbReference>
<dbReference type="InterPro" id="IPR029063">
    <property type="entry name" value="SAM-dependent_MTases_sf"/>
</dbReference>
<dbReference type="Pfam" id="PF13649">
    <property type="entry name" value="Methyltransf_25"/>
    <property type="match status" value="1"/>
</dbReference>
<proteinExistence type="predicted"/>
<dbReference type="SUPFAM" id="SSF53335">
    <property type="entry name" value="S-adenosyl-L-methionine-dependent methyltransferases"/>
    <property type="match status" value="1"/>
</dbReference>
<gene>
    <name evidence="2" type="ORF">COW88_00915</name>
</gene>
<accession>A0A2H0CVN4</accession>
<dbReference type="GO" id="GO:0008168">
    <property type="term" value="F:methyltransferase activity"/>
    <property type="evidence" value="ECO:0007669"/>
    <property type="project" value="UniProtKB-KW"/>
</dbReference>
<evidence type="ECO:0000259" key="1">
    <source>
        <dbReference type="Pfam" id="PF13649"/>
    </source>
</evidence>
<sequence length="208" mass="23500">MDAVLKRKTPMIKNYISQLSKNPSLFIFLRRILENNFKGEKIVLTEHFVCGPDEQVLDIGCGTGEFSVFFNTGNYTGIDIEDAYIDYAKKHYAGAFFVGDATQLPFADGAFKKIVILGVLHHLDDATSARVLAEARRVLAPDGMMLLMEDVDRPKNNFLTRLLHRLDNGDFIRTKDAYEALVVKHFSITENFDIQSGLSPYQVFILSK</sequence>
<protein>
    <submittedName>
        <fullName evidence="2">Methyltransferase type 11</fullName>
    </submittedName>
</protein>
<keyword evidence="2" id="KW-0808">Transferase</keyword>
<dbReference type="PANTHER" id="PTHR43464:SF83">
    <property type="entry name" value="MALONYL-[ACYL-CARRIER PROTEIN] O-METHYLTRANSFERASE"/>
    <property type="match status" value="1"/>
</dbReference>
<dbReference type="Gene3D" id="3.40.50.150">
    <property type="entry name" value="Vaccinia Virus protein VP39"/>
    <property type="match status" value="1"/>
</dbReference>
<reference evidence="2 3" key="1">
    <citation type="submission" date="2017-09" db="EMBL/GenBank/DDBJ databases">
        <title>Depth-based differentiation of microbial function through sediment-hosted aquifers and enrichment of novel symbionts in the deep terrestrial subsurface.</title>
        <authorList>
            <person name="Probst A.J."/>
            <person name="Ladd B."/>
            <person name="Jarett J.K."/>
            <person name="Geller-Mcgrath D.E."/>
            <person name="Sieber C.M."/>
            <person name="Emerson J.B."/>
            <person name="Anantharaman K."/>
            <person name="Thomas B.C."/>
            <person name="Malmstrom R."/>
            <person name="Stieglmeier M."/>
            <person name="Klingl A."/>
            <person name="Woyke T."/>
            <person name="Ryan C.M."/>
            <person name="Banfield J.F."/>
        </authorList>
    </citation>
    <scope>NUCLEOTIDE SEQUENCE [LARGE SCALE GENOMIC DNA]</scope>
    <source>
        <strain evidence="2">CG22_combo_CG10-13_8_21_14_all_47_15</strain>
    </source>
</reference>
<name>A0A2H0CVN4_9BACT</name>
<dbReference type="EMBL" id="PCTL01000007">
    <property type="protein sequence ID" value="PIP73779.1"/>
    <property type="molecule type" value="Genomic_DNA"/>
</dbReference>
<feature type="domain" description="Methyltransferase" evidence="1">
    <location>
        <begin position="56"/>
        <end position="143"/>
    </location>
</feature>
<organism evidence="2 3">
    <name type="scientific">Candidatus Lloydbacteria bacterium CG22_combo_CG10-13_8_21_14_all_47_15</name>
    <dbReference type="NCBI Taxonomy" id="1974635"/>
    <lineage>
        <taxon>Bacteria</taxon>
        <taxon>Candidatus Lloydiibacteriota</taxon>
    </lineage>
</organism>
<evidence type="ECO:0000313" key="3">
    <source>
        <dbReference type="Proteomes" id="UP000230638"/>
    </source>
</evidence>
<dbReference type="AlphaFoldDB" id="A0A2H0CVN4"/>
<keyword evidence="2" id="KW-0489">Methyltransferase</keyword>
<dbReference type="PANTHER" id="PTHR43464">
    <property type="entry name" value="METHYLTRANSFERASE"/>
    <property type="match status" value="1"/>
</dbReference>
<dbReference type="GO" id="GO:0032259">
    <property type="term" value="P:methylation"/>
    <property type="evidence" value="ECO:0007669"/>
    <property type="project" value="UniProtKB-KW"/>
</dbReference>
<evidence type="ECO:0000313" key="2">
    <source>
        <dbReference type="EMBL" id="PIP73779.1"/>
    </source>
</evidence>